<evidence type="ECO:0000313" key="1">
    <source>
        <dbReference type="EMBL" id="MCG2613406.1"/>
    </source>
</evidence>
<dbReference type="RefSeq" id="WP_237868634.1">
    <property type="nucleotide sequence ID" value="NZ_JAKLTR010000002.1"/>
</dbReference>
<protein>
    <submittedName>
        <fullName evidence="1">Uncharacterized protein</fullName>
    </submittedName>
</protein>
<reference evidence="1" key="1">
    <citation type="submission" date="2022-01" db="EMBL/GenBank/DDBJ databases">
        <authorList>
            <person name="Jo J.-H."/>
            <person name="Im W.-T."/>
        </authorList>
    </citation>
    <scope>NUCLEOTIDE SEQUENCE</scope>
    <source>
        <strain evidence="1">NA20</strain>
    </source>
</reference>
<keyword evidence="2" id="KW-1185">Reference proteome</keyword>
<evidence type="ECO:0000313" key="2">
    <source>
        <dbReference type="Proteomes" id="UP001165367"/>
    </source>
</evidence>
<gene>
    <name evidence="1" type="ORF">LZZ85_03905</name>
</gene>
<sequence length="78" mass="8078">MKKLKQLGSPLSKAAQRQITGGFTDGSCSTICTDGSNIGLACSGPCECIANVRCTCNDNGYANHKYCPGVGEPQVPNP</sequence>
<comment type="caution">
    <text evidence="1">The sequence shown here is derived from an EMBL/GenBank/DDBJ whole genome shotgun (WGS) entry which is preliminary data.</text>
</comment>
<name>A0ABS9KM74_9BACT</name>
<dbReference type="Proteomes" id="UP001165367">
    <property type="component" value="Unassembled WGS sequence"/>
</dbReference>
<dbReference type="EMBL" id="JAKLTR010000002">
    <property type="protein sequence ID" value="MCG2613406.1"/>
    <property type="molecule type" value="Genomic_DNA"/>
</dbReference>
<organism evidence="1 2">
    <name type="scientific">Terrimonas ginsenosidimutans</name>
    <dbReference type="NCBI Taxonomy" id="2908004"/>
    <lineage>
        <taxon>Bacteria</taxon>
        <taxon>Pseudomonadati</taxon>
        <taxon>Bacteroidota</taxon>
        <taxon>Chitinophagia</taxon>
        <taxon>Chitinophagales</taxon>
        <taxon>Chitinophagaceae</taxon>
        <taxon>Terrimonas</taxon>
    </lineage>
</organism>
<accession>A0ABS9KM74</accession>
<proteinExistence type="predicted"/>